<organism evidence="1">
    <name type="scientific">Amphimedon queenslandica</name>
    <name type="common">Sponge</name>
    <dbReference type="NCBI Taxonomy" id="400682"/>
    <lineage>
        <taxon>Eukaryota</taxon>
        <taxon>Metazoa</taxon>
        <taxon>Porifera</taxon>
        <taxon>Demospongiae</taxon>
        <taxon>Heteroscleromorpha</taxon>
        <taxon>Haplosclerida</taxon>
        <taxon>Niphatidae</taxon>
        <taxon>Amphimedon</taxon>
    </lineage>
</organism>
<protein>
    <submittedName>
        <fullName evidence="1">Uncharacterized protein</fullName>
    </submittedName>
</protein>
<dbReference type="EnsemblMetazoa" id="Aqu2.1.28003_001">
    <property type="protein sequence ID" value="Aqu2.1.28003_001"/>
    <property type="gene ID" value="Aqu2.1.28003"/>
</dbReference>
<dbReference type="AlphaFoldDB" id="A0A1X7UJS7"/>
<dbReference type="InParanoid" id="A0A1X7UJS7"/>
<proteinExistence type="predicted"/>
<evidence type="ECO:0000313" key="1">
    <source>
        <dbReference type="EnsemblMetazoa" id="Aqu2.1.28003_001"/>
    </source>
</evidence>
<name>A0A1X7UJS7_AMPQE</name>
<sequence length="76" mass="8231">VTSLEKVSVMLMLMKSKIFIEVSPSSCIFDGSVTACVGISSFTFLYDFICTGCASSLSYLTRILGWENAATLSNFP</sequence>
<accession>A0A1X7UJS7</accession>
<reference evidence="1" key="1">
    <citation type="submission" date="2017-05" db="UniProtKB">
        <authorList>
            <consortium name="EnsemblMetazoa"/>
        </authorList>
    </citation>
    <scope>IDENTIFICATION</scope>
</reference>